<dbReference type="AlphaFoldDB" id="A0A7C4ZI58"/>
<organism evidence="2">
    <name type="scientific">Oceanithermus profundus</name>
    <dbReference type="NCBI Taxonomy" id="187137"/>
    <lineage>
        <taxon>Bacteria</taxon>
        <taxon>Thermotogati</taxon>
        <taxon>Deinococcota</taxon>
        <taxon>Deinococci</taxon>
        <taxon>Thermales</taxon>
        <taxon>Thermaceae</taxon>
        <taxon>Oceanithermus</taxon>
    </lineage>
</organism>
<evidence type="ECO:0000313" key="2">
    <source>
        <dbReference type="EMBL" id="HGY10239.1"/>
    </source>
</evidence>
<accession>A0A7C4ZI58</accession>
<gene>
    <name evidence="2" type="ORF">ENK37_09375</name>
</gene>
<reference evidence="2" key="1">
    <citation type="journal article" date="2020" name="mSystems">
        <title>Genome- and Community-Level Interaction Insights into Carbon Utilization and Element Cycling Functions of Hydrothermarchaeota in Hydrothermal Sediment.</title>
        <authorList>
            <person name="Zhou Z."/>
            <person name="Liu Y."/>
            <person name="Xu W."/>
            <person name="Pan J."/>
            <person name="Luo Z.H."/>
            <person name="Li M."/>
        </authorList>
    </citation>
    <scope>NUCLEOTIDE SEQUENCE [LARGE SCALE GENOMIC DNA]</scope>
    <source>
        <strain evidence="2">HyVt-570</strain>
    </source>
</reference>
<feature type="region of interest" description="Disordered" evidence="1">
    <location>
        <begin position="38"/>
        <end position="74"/>
    </location>
</feature>
<sequence>MRRLAAIAWSRKASAPRELTACSAAYSSRWARMISDRLSPRRWKSSTSESGTKKLTSTSLMSTGSTPGQGPRITYCPDPGSHCRTQTSPARSYATTCRAAWSKARARCRSSLVSCGSAGTDTSTHSAAAGSVPIAHGVPATCSWNNRRRRSPRSKIAIQA</sequence>
<protein>
    <submittedName>
        <fullName evidence="2">DUF2690 domain-containing protein</fullName>
    </submittedName>
</protein>
<dbReference type="EMBL" id="DRPZ01000237">
    <property type="protein sequence ID" value="HGY10239.1"/>
    <property type="molecule type" value="Genomic_DNA"/>
</dbReference>
<feature type="compositionally biased region" description="Low complexity" evidence="1">
    <location>
        <begin position="45"/>
        <end position="66"/>
    </location>
</feature>
<comment type="caution">
    <text evidence="2">The sequence shown here is derived from an EMBL/GenBank/DDBJ whole genome shotgun (WGS) entry which is preliminary data.</text>
</comment>
<name>A0A7C4ZI58_9DEIN</name>
<proteinExistence type="predicted"/>
<dbReference type="Proteomes" id="UP000885759">
    <property type="component" value="Unassembled WGS sequence"/>
</dbReference>
<evidence type="ECO:0000256" key="1">
    <source>
        <dbReference type="SAM" id="MobiDB-lite"/>
    </source>
</evidence>